<dbReference type="OrthoDB" id="3400170at2"/>
<evidence type="ECO:0000313" key="2">
    <source>
        <dbReference type="EMBL" id="KAB7839569.1"/>
    </source>
</evidence>
<dbReference type="RefSeq" id="WP_004943521.1">
    <property type="nucleotide sequence ID" value="NZ_VOKX01000070.1"/>
</dbReference>
<evidence type="ECO:0008006" key="4">
    <source>
        <dbReference type="Google" id="ProtNLM"/>
    </source>
</evidence>
<name>A0A5N5W5M4_STRMB</name>
<proteinExistence type="predicted"/>
<evidence type="ECO:0000313" key="3">
    <source>
        <dbReference type="Proteomes" id="UP000327000"/>
    </source>
</evidence>
<dbReference type="EMBL" id="VOKX01000070">
    <property type="protein sequence ID" value="KAB7839569.1"/>
    <property type="molecule type" value="Genomic_DNA"/>
</dbReference>
<protein>
    <recommendedName>
        <fullName evidence="4">Helix-turn-helix domain-containing protein</fullName>
    </recommendedName>
</protein>
<keyword evidence="3" id="KW-1185">Reference proteome</keyword>
<feature type="region of interest" description="Disordered" evidence="1">
    <location>
        <begin position="1"/>
        <end position="20"/>
    </location>
</feature>
<reference evidence="2 3" key="1">
    <citation type="journal article" date="2019" name="Microb. Cell Fact.">
        <title>Exploring novel herbicidin analogues by transcriptional regulator overexpression and MS/MS molecular networking.</title>
        <authorList>
            <person name="Shi Y."/>
            <person name="Gu R."/>
            <person name="Li Y."/>
            <person name="Wang X."/>
            <person name="Ren W."/>
            <person name="Li X."/>
            <person name="Wang L."/>
            <person name="Xie Y."/>
            <person name="Hong B."/>
        </authorList>
    </citation>
    <scope>NUCLEOTIDE SEQUENCE [LARGE SCALE GENOMIC DNA]</scope>
    <source>
        <strain evidence="2 3">US-43</strain>
    </source>
</reference>
<organism evidence="2 3">
    <name type="scientific">Streptomyces mobaraensis</name>
    <name type="common">Streptoverticillium mobaraense</name>
    <dbReference type="NCBI Taxonomy" id="35621"/>
    <lineage>
        <taxon>Bacteria</taxon>
        <taxon>Bacillati</taxon>
        <taxon>Actinomycetota</taxon>
        <taxon>Actinomycetes</taxon>
        <taxon>Kitasatosporales</taxon>
        <taxon>Streptomycetaceae</taxon>
        <taxon>Streptomyces</taxon>
    </lineage>
</organism>
<accession>A0A5N5W5M4</accession>
<evidence type="ECO:0000256" key="1">
    <source>
        <dbReference type="SAM" id="MobiDB-lite"/>
    </source>
</evidence>
<dbReference type="AlphaFoldDB" id="A0A5N5W5M4"/>
<gene>
    <name evidence="2" type="ORF">FRZ00_21825</name>
</gene>
<sequence>MTHAPMPHAPMSHTSAPVDTTPARRRLLKDLAVLRWLYDELAGALTRPRRVVEKVSERGSPGIPLDTRVLDARSDIRSVLTGWAALVREQRGVVAPERDTAALTAFLARHADWLAAHPAAADLAAETGELIRAAWSALSGHRDRHVVVGACVRPGCPGRLAARLGTRAAAGEAAIVCSADTGHTWSPELWHTLGPRGERPGPGAGFTAQEISVRWGVASGTVYWLASTHGWGRRKEGRRVLYDRADVVATMRARATDQALAG</sequence>
<dbReference type="Proteomes" id="UP000327000">
    <property type="component" value="Unassembled WGS sequence"/>
</dbReference>
<comment type="caution">
    <text evidence="2">The sequence shown here is derived from an EMBL/GenBank/DDBJ whole genome shotgun (WGS) entry which is preliminary data.</text>
</comment>